<dbReference type="InterPro" id="IPR002182">
    <property type="entry name" value="NB-ARC"/>
</dbReference>
<dbReference type="Gene3D" id="1.10.10.10">
    <property type="entry name" value="Winged helix-like DNA-binding domain superfamily/Winged helix DNA-binding domain"/>
    <property type="match status" value="1"/>
</dbReference>
<comment type="similarity">
    <text evidence="1">Belongs to the disease resistance NB-LRR family.</text>
</comment>
<feature type="coiled-coil region" evidence="7">
    <location>
        <begin position="18"/>
        <end position="80"/>
    </location>
</feature>
<dbReference type="InterPro" id="IPR032675">
    <property type="entry name" value="LRR_dom_sf"/>
</dbReference>
<keyword evidence="5" id="KW-0611">Plant defense</keyword>
<dbReference type="InterPro" id="IPR036388">
    <property type="entry name" value="WH-like_DNA-bd_sf"/>
</dbReference>
<evidence type="ECO:0000313" key="10">
    <source>
        <dbReference type="EMBL" id="PON72525.1"/>
    </source>
</evidence>
<name>A0A2P5DGX8_PARAD</name>
<evidence type="ECO:0000259" key="8">
    <source>
        <dbReference type="Pfam" id="PF00931"/>
    </source>
</evidence>
<organism evidence="10 11">
    <name type="scientific">Parasponia andersonii</name>
    <name type="common">Sponia andersonii</name>
    <dbReference type="NCBI Taxonomy" id="3476"/>
    <lineage>
        <taxon>Eukaryota</taxon>
        <taxon>Viridiplantae</taxon>
        <taxon>Streptophyta</taxon>
        <taxon>Embryophyta</taxon>
        <taxon>Tracheophyta</taxon>
        <taxon>Spermatophyta</taxon>
        <taxon>Magnoliopsida</taxon>
        <taxon>eudicotyledons</taxon>
        <taxon>Gunneridae</taxon>
        <taxon>Pentapetalae</taxon>
        <taxon>rosids</taxon>
        <taxon>fabids</taxon>
        <taxon>Rosales</taxon>
        <taxon>Cannabaceae</taxon>
        <taxon>Parasponia</taxon>
    </lineage>
</organism>
<dbReference type="InterPro" id="IPR057135">
    <property type="entry name" value="At4g27190-like_LRR"/>
</dbReference>
<feature type="domain" description="NB-ARC" evidence="8">
    <location>
        <begin position="167"/>
        <end position="333"/>
    </location>
</feature>
<evidence type="ECO:0000256" key="2">
    <source>
        <dbReference type="ARBA" id="ARBA00022614"/>
    </source>
</evidence>
<dbReference type="Pfam" id="PF23247">
    <property type="entry name" value="LRR_RPS2"/>
    <property type="match status" value="1"/>
</dbReference>
<keyword evidence="6" id="KW-0067">ATP-binding</keyword>
<dbReference type="PANTHER" id="PTHR33463">
    <property type="entry name" value="NB-ARC DOMAIN-CONTAINING PROTEIN-RELATED"/>
    <property type="match status" value="1"/>
</dbReference>
<dbReference type="Proteomes" id="UP000237105">
    <property type="component" value="Unassembled WGS sequence"/>
</dbReference>
<keyword evidence="4" id="KW-0547">Nucleotide-binding</keyword>
<keyword evidence="3" id="KW-0677">Repeat</keyword>
<dbReference type="PANTHER" id="PTHR33463:SF203">
    <property type="entry name" value="AAA+ ATPASE DOMAIN-CONTAINING PROTEIN"/>
    <property type="match status" value="1"/>
</dbReference>
<gene>
    <name evidence="10" type="ORF">PanWU01x14_065600</name>
</gene>
<dbReference type="InterPro" id="IPR050905">
    <property type="entry name" value="Plant_NBS-LRR"/>
</dbReference>
<dbReference type="SUPFAM" id="SSF52058">
    <property type="entry name" value="L domain-like"/>
    <property type="match status" value="1"/>
</dbReference>
<evidence type="ECO:0000256" key="1">
    <source>
        <dbReference type="ARBA" id="ARBA00008894"/>
    </source>
</evidence>
<keyword evidence="11" id="KW-1185">Reference proteome</keyword>
<dbReference type="GO" id="GO:0006952">
    <property type="term" value="P:defense response"/>
    <property type="evidence" value="ECO:0007669"/>
    <property type="project" value="UniProtKB-KW"/>
</dbReference>
<dbReference type="InterPro" id="IPR042197">
    <property type="entry name" value="Apaf_helical"/>
</dbReference>
<dbReference type="Gene3D" id="3.80.10.10">
    <property type="entry name" value="Ribonuclease Inhibitor"/>
    <property type="match status" value="2"/>
</dbReference>
<protein>
    <submittedName>
        <fullName evidence="10">NB-ARC domain, LRR domain containing protein</fullName>
    </submittedName>
</protein>
<evidence type="ECO:0000256" key="6">
    <source>
        <dbReference type="ARBA" id="ARBA00022840"/>
    </source>
</evidence>
<dbReference type="Gene3D" id="3.40.50.300">
    <property type="entry name" value="P-loop containing nucleotide triphosphate hydrolases"/>
    <property type="match status" value="1"/>
</dbReference>
<evidence type="ECO:0000256" key="7">
    <source>
        <dbReference type="SAM" id="Coils"/>
    </source>
</evidence>
<proteinExistence type="inferred from homology"/>
<evidence type="ECO:0000256" key="4">
    <source>
        <dbReference type="ARBA" id="ARBA00022741"/>
    </source>
</evidence>
<keyword evidence="2" id="KW-0433">Leucine-rich repeat</keyword>
<evidence type="ECO:0000256" key="3">
    <source>
        <dbReference type="ARBA" id="ARBA00022737"/>
    </source>
</evidence>
<feature type="domain" description="Disease resistance protein At4g27190-like leucine-rich repeats" evidence="9">
    <location>
        <begin position="849"/>
        <end position="1000"/>
    </location>
</feature>
<sequence>MEIVEFIKDIIEWLWVPISNQYNNLRNYRANLKSLENKAERLKARQEDVEASIKSAESRKQVIKNEVREWRERAGELLNKSKSLLEDQARENKRCCGISGCLPDYCWRSKLSKSAVERASAIDSILGEQRFEKVSILPPRTPSRGPAKFEWSSSMGMEKFQLFSSTESTMNNVAEALRDDEIGVIGVHGIGGVGKTTLVKQVAEQALREGLFGHVVMATVSQTDHNLIRRVQDQIAEGFGLTLGKETQKSIASRLKRKIMEEKSVLIILDDVWKTLDFRHVGIPYGTELENCKSKILLTTRLEHVCHRMKCQRKIRLQHLSEPDSWEFFKITAGTDFDSPEFEAVGRLIAKECGGLPIALIAVAKALGDKDVEEWHKAYQRLKRSMPLKGDDDKTVFNCIKLSYDFLESEEKACFLIFCLFPEDHSIENEEIARYGMGMGLFQDVNTMEEARGYASTIAKKLIASGLLLDGDKERVKMHDVIRDVAILITSTSGTNGAHQCPEDQHIFLVQAGLALKEWPRRENYGKYTAISLMSNEVHRLPDGPDCPKLQALFLQDNNNLKEIPSTFFKMMLTLRVLDLNGIQASSLPSSIELLKNLRVLSLDRSQFKDIALLGALEKLEILSLREISLIYTLPENLERLNNLRMLDLTLSNKIKIPANLMSCLSYLEELYLKGGFNEWGDDHEIVGGSKKDGTKTISTACFGEIIELPCLTILKADIKDIKCLPRNVKCVPNWLKFNICICSQEVTRIMNALPSKQTTSSAVYSRNLLLDITINNLPDWFVEVVTGKTDKLIYAECYALNMVEEFKHGKLTALKSLVVEQCPEVYSLMHSVDGSSSTVSPEPLFEILEELRIHHMDFMTEICIEELPRGSLARLKFLEVQQCYYLKGSLLRSNLIKRLHSLERLWVNGNSVKEVFGFEGLGLVKEEEGELYLGKLREIRLENLSELTNIWKGPVRFVNFVNLKLVTVIKCNVLRNLFSVASTMCQGFSQMEVLWVEECLDMVEIVSNDPGIAVDKVELPKLKTLCLINLPKLTSFCPGSATLECPSLEHLHLQECQNFRIAASDFHSSKPVQEIDENNLKLLKKR</sequence>
<evidence type="ECO:0000259" key="9">
    <source>
        <dbReference type="Pfam" id="PF23247"/>
    </source>
</evidence>
<dbReference type="Gene3D" id="1.10.8.430">
    <property type="entry name" value="Helical domain of apoptotic protease-activating factors"/>
    <property type="match status" value="1"/>
</dbReference>
<dbReference type="GO" id="GO:0043531">
    <property type="term" value="F:ADP binding"/>
    <property type="evidence" value="ECO:0007669"/>
    <property type="project" value="InterPro"/>
</dbReference>
<dbReference type="STRING" id="3476.A0A2P5DGX8"/>
<dbReference type="EMBL" id="JXTB01000039">
    <property type="protein sequence ID" value="PON72525.1"/>
    <property type="molecule type" value="Genomic_DNA"/>
</dbReference>
<dbReference type="OrthoDB" id="1156468at2759"/>
<evidence type="ECO:0000256" key="5">
    <source>
        <dbReference type="ARBA" id="ARBA00022821"/>
    </source>
</evidence>
<dbReference type="SUPFAM" id="SSF52540">
    <property type="entry name" value="P-loop containing nucleoside triphosphate hydrolases"/>
    <property type="match status" value="1"/>
</dbReference>
<dbReference type="InterPro" id="IPR027417">
    <property type="entry name" value="P-loop_NTPase"/>
</dbReference>
<evidence type="ECO:0000313" key="11">
    <source>
        <dbReference type="Proteomes" id="UP000237105"/>
    </source>
</evidence>
<keyword evidence="7" id="KW-0175">Coiled coil</keyword>
<dbReference type="AlphaFoldDB" id="A0A2P5DGX8"/>
<dbReference type="GO" id="GO:0005524">
    <property type="term" value="F:ATP binding"/>
    <property type="evidence" value="ECO:0007669"/>
    <property type="project" value="UniProtKB-KW"/>
</dbReference>
<comment type="caution">
    <text evidence="10">The sequence shown here is derived from an EMBL/GenBank/DDBJ whole genome shotgun (WGS) entry which is preliminary data.</text>
</comment>
<dbReference type="Pfam" id="PF00931">
    <property type="entry name" value="NB-ARC"/>
    <property type="match status" value="1"/>
</dbReference>
<reference evidence="11" key="1">
    <citation type="submission" date="2016-06" db="EMBL/GenBank/DDBJ databases">
        <title>Parallel loss of symbiosis genes in relatives of nitrogen-fixing non-legume Parasponia.</title>
        <authorList>
            <person name="Van Velzen R."/>
            <person name="Holmer R."/>
            <person name="Bu F."/>
            <person name="Rutten L."/>
            <person name="Van Zeijl A."/>
            <person name="Liu W."/>
            <person name="Santuari L."/>
            <person name="Cao Q."/>
            <person name="Sharma T."/>
            <person name="Shen D."/>
            <person name="Roswanjaya Y."/>
            <person name="Wardhani T."/>
            <person name="Kalhor M.S."/>
            <person name="Jansen J."/>
            <person name="Van den Hoogen J."/>
            <person name="Gungor B."/>
            <person name="Hartog M."/>
            <person name="Hontelez J."/>
            <person name="Verver J."/>
            <person name="Yang W.-C."/>
            <person name="Schijlen E."/>
            <person name="Repin R."/>
            <person name="Schilthuizen M."/>
            <person name="Schranz E."/>
            <person name="Heidstra R."/>
            <person name="Miyata K."/>
            <person name="Fedorova E."/>
            <person name="Kohlen W."/>
            <person name="Bisseling T."/>
            <person name="Smit S."/>
            <person name="Geurts R."/>
        </authorList>
    </citation>
    <scope>NUCLEOTIDE SEQUENCE [LARGE SCALE GENOMIC DNA]</scope>
    <source>
        <strain evidence="11">cv. WU1-14</strain>
    </source>
</reference>
<dbReference type="PRINTS" id="PR00364">
    <property type="entry name" value="DISEASERSIST"/>
</dbReference>
<accession>A0A2P5DGX8</accession>